<dbReference type="RefSeq" id="WP_380037068.1">
    <property type="nucleotide sequence ID" value="NZ_JBHSEH010000005.1"/>
</dbReference>
<dbReference type="InterPro" id="IPR036390">
    <property type="entry name" value="WH_DNA-bd_sf"/>
</dbReference>
<dbReference type="InterPro" id="IPR036388">
    <property type="entry name" value="WH-like_DNA-bd_sf"/>
</dbReference>
<proteinExistence type="predicted"/>
<gene>
    <name evidence="1" type="ORF">ACFOZ9_04985</name>
</gene>
<keyword evidence="2" id="KW-1185">Reference proteome</keyword>
<reference evidence="2" key="1">
    <citation type="journal article" date="2019" name="Int. J. Syst. Evol. Microbiol.">
        <title>The Global Catalogue of Microorganisms (GCM) 10K type strain sequencing project: providing services to taxonomists for standard genome sequencing and annotation.</title>
        <authorList>
            <consortium name="The Broad Institute Genomics Platform"/>
            <consortium name="The Broad Institute Genome Sequencing Center for Infectious Disease"/>
            <person name="Wu L."/>
            <person name="Ma J."/>
        </authorList>
    </citation>
    <scope>NUCLEOTIDE SEQUENCE [LARGE SCALE GENOMIC DNA]</scope>
    <source>
        <strain evidence="2">CCUG 56029</strain>
    </source>
</reference>
<name>A0ABV8XJ27_9DEIO</name>
<dbReference type="Gene3D" id="1.10.10.10">
    <property type="entry name" value="Winged helix-like DNA-binding domain superfamily/Winged helix DNA-binding domain"/>
    <property type="match status" value="1"/>
</dbReference>
<protein>
    <submittedName>
        <fullName evidence="1">Winged helix-turn-helix domain-containing protein</fullName>
    </submittedName>
</protein>
<dbReference type="EMBL" id="JBHSEH010000005">
    <property type="protein sequence ID" value="MFC4425559.1"/>
    <property type="molecule type" value="Genomic_DNA"/>
</dbReference>
<dbReference type="SUPFAM" id="SSF46785">
    <property type="entry name" value="Winged helix' DNA-binding domain"/>
    <property type="match status" value="1"/>
</dbReference>
<dbReference type="Proteomes" id="UP001595998">
    <property type="component" value="Unassembled WGS sequence"/>
</dbReference>
<dbReference type="InterPro" id="IPR011991">
    <property type="entry name" value="ArsR-like_HTH"/>
</dbReference>
<evidence type="ECO:0000313" key="2">
    <source>
        <dbReference type="Proteomes" id="UP001595998"/>
    </source>
</evidence>
<organism evidence="1 2">
    <name type="scientific">Deinococcus navajonensis</name>
    <dbReference type="NCBI Taxonomy" id="309884"/>
    <lineage>
        <taxon>Bacteria</taxon>
        <taxon>Thermotogati</taxon>
        <taxon>Deinococcota</taxon>
        <taxon>Deinococci</taxon>
        <taxon>Deinococcales</taxon>
        <taxon>Deinococcaceae</taxon>
        <taxon>Deinococcus</taxon>
    </lineage>
</organism>
<accession>A0ABV8XJ27</accession>
<comment type="caution">
    <text evidence="1">The sequence shown here is derived from an EMBL/GenBank/DDBJ whole genome shotgun (WGS) entry which is preliminary data.</text>
</comment>
<evidence type="ECO:0000313" key="1">
    <source>
        <dbReference type="EMBL" id="MFC4425559.1"/>
    </source>
</evidence>
<sequence>MTRVTVSSSEAMDLFLDLAKLRLVAPFMAGPITVTEVAKLVGVSASALGYWVKRAVDWGLLERVGEDRPARYQAVATDFVMDPTAVMPFEDMLERRDRSSWDRMLRGYAREYRRVSEDWTFRVHLEGGELLHRDLVPTWALEEPELASSAMPLNEWGVMLLSRAQARALREQLQRTIEAFFAQSTEEESDEKYLFHVALVRDAGHAP</sequence>
<dbReference type="CDD" id="cd00090">
    <property type="entry name" value="HTH_ARSR"/>
    <property type="match status" value="1"/>
</dbReference>